<protein>
    <submittedName>
        <fullName evidence="1">Uncharacterized protein</fullName>
    </submittedName>
</protein>
<proteinExistence type="predicted"/>
<name>A0A0B1SF96_OESDE</name>
<reference evidence="1 2" key="1">
    <citation type="submission" date="2014-03" db="EMBL/GenBank/DDBJ databases">
        <title>Draft genome of the hookworm Oesophagostomum dentatum.</title>
        <authorList>
            <person name="Mitreva M."/>
        </authorList>
    </citation>
    <scope>NUCLEOTIDE SEQUENCE [LARGE SCALE GENOMIC DNA]</scope>
    <source>
        <strain evidence="1 2">OD-Hann</strain>
    </source>
</reference>
<dbReference type="EMBL" id="KN578720">
    <property type="protein sequence ID" value="KHJ82556.1"/>
    <property type="molecule type" value="Genomic_DNA"/>
</dbReference>
<dbReference type="Proteomes" id="UP000053660">
    <property type="component" value="Unassembled WGS sequence"/>
</dbReference>
<evidence type="ECO:0000313" key="2">
    <source>
        <dbReference type="Proteomes" id="UP000053660"/>
    </source>
</evidence>
<sequence length="78" mass="8909">MKFGDMSSSLLILDDISSKRLRRSSNDESNESAQAMMYRNEYELQVWMSGTPNEDTVAHEEEIILEDVSYSEHFGSGL</sequence>
<keyword evidence="2" id="KW-1185">Reference proteome</keyword>
<evidence type="ECO:0000313" key="1">
    <source>
        <dbReference type="EMBL" id="KHJ82556.1"/>
    </source>
</evidence>
<accession>A0A0B1SF96</accession>
<gene>
    <name evidence="1" type="ORF">OESDEN_17750</name>
</gene>
<dbReference type="OrthoDB" id="5826491at2759"/>
<dbReference type="AlphaFoldDB" id="A0A0B1SF96"/>
<organism evidence="1 2">
    <name type="scientific">Oesophagostomum dentatum</name>
    <name type="common">Nodular worm</name>
    <dbReference type="NCBI Taxonomy" id="61180"/>
    <lineage>
        <taxon>Eukaryota</taxon>
        <taxon>Metazoa</taxon>
        <taxon>Ecdysozoa</taxon>
        <taxon>Nematoda</taxon>
        <taxon>Chromadorea</taxon>
        <taxon>Rhabditida</taxon>
        <taxon>Rhabditina</taxon>
        <taxon>Rhabditomorpha</taxon>
        <taxon>Strongyloidea</taxon>
        <taxon>Strongylidae</taxon>
        <taxon>Oesophagostomum</taxon>
    </lineage>
</organism>